<reference evidence="2" key="1">
    <citation type="journal article" date="2019" name="Int. J. Syst. Evol. Microbiol.">
        <title>The Global Catalogue of Microorganisms (GCM) 10K type strain sequencing project: providing services to taxonomists for standard genome sequencing and annotation.</title>
        <authorList>
            <consortium name="The Broad Institute Genomics Platform"/>
            <consortium name="The Broad Institute Genome Sequencing Center for Infectious Disease"/>
            <person name="Wu L."/>
            <person name="Ma J."/>
        </authorList>
    </citation>
    <scope>NUCLEOTIDE SEQUENCE [LARGE SCALE GENOMIC DNA]</scope>
    <source>
        <strain evidence="2">KCTC 42986</strain>
    </source>
</reference>
<proteinExistence type="predicted"/>
<dbReference type="Proteomes" id="UP001595530">
    <property type="component" value="Unassembled WGS sequence"/>
</dbReference>
<keyword evidence="2" id="KW-1185">Reference proteome</keyword>
<evidence type="ECO:0000313" key="2">
    <source>
        <dbReference type="Proteomes" id="UP001595530"/>
    </source>
</evidence>
<accession>A0ABV7F1C0</accession>
<dbReference type="RefSeq" id="WP_390321682.1">
    <property type="nucleotide sequence ID" value="NZ_JBHRTP010000018.1"/>
</dbReference>
<comment type="caution">
    <text evidence="1">The sequence shown here is derived from an EMBL/GenBank/DDBJ whole genome shotgun (WGS) entry which is preliminary data.</text>
</comment>
<dbReference type="EMBL" id="JBHRTP010000018">
    <property type="protein sequence ID" value="MFC3107622.1"/>
    <property type="molecule type" value="Genomic_DNA"/>
</dbReference>
<sequence>MGDEQPGDTWIVHAARNNWHEAKQRFPSQQLTESINWKMPSLDLQEERVFSFLFLQILSWFLCARNAEFLQPSKSRLIC</sequence>
<name>A0ABV7F1C0_9BURK</name>
<gene>
    <name evidence="1" type="ORF">ACFOFO_06565</name>
</gene>
<protein>
    <submittedName>
        <fullName evidence="1">Uncharacterized protein</fullName>
    </submittedName>
</protein>
<evidence type="ECO:0000313" key="1">
    <source>
        <dbReference type="EMBL" id="MFC3107622.1"/>
    </source>
</evidence>
<organism evidence="1 2">
    <name type="scientific">Undibacterium arcticum</name>
    <dbReference type="NCBI Taxonomy" id="1762892"/>
    <lineage>
        <taxon>Bacteria</taxon>
        <taxon>Pseudomonadati</taxon>
        <taxon>Pseudomonadota</taxon>
        <taxon>Betaproteobacteria</taxon>
        <taxon>Burkholderiales</taxon>
        <taxon>Oxalobacteraceae</taxon>
        <taxon>Undibacterium</taxon>
    </lineage>
</organism>